<comment type="similarity">
    <text evidence="1 2">Belongs to the nucleosome assembly protein (NAP) family.</text>
</comment>
<feature type="region of interest" description="Disordered" evidence="3">
    <location>
        <begin position="1"/>
        <end position="20"/>
    </location>
</feature>
<name>A0A084WFV0_ANOSI</name>
<dbReference type="Proteomes" id="UP000030765">
    <property type="component" value="Unassembled WGS sequence"/>
</dbReference>
<organism evidence="4">
    <name type="scientific">Anopheles sinensis</name>
    <name type="common">Mosquito</name>
    <dbReference type="NCBI Taxonomy" id="74873"/>
    <lineage>
        <taxon>Eukaryota</taxon>
        <taxon>Metazoa</taxon>
        <taxon>Ecdysozoa</taxon>
        <taxon>Arthropoda</taxon>
        <taxon>Hexapoda</taxon>
        <taxon>Insecta</taxon>
        <taxon>Pterygota</taxon>
        <taxon>Neoptera</taxon>
        <taxon>Endopterygota</taxon>
        <taxon>Diptera</taxon>
        <taxon>Nematocera</taxon>
        <taxon>Culicoidea</taxon>
        <taxon>Culicidae</taxon>
        <taxon>Anophelinae</taxon>
        <taxon>Anopheles</taxon>
    </lineage>
</organism>
<evidence type="ECO:0000256" key="1">
    <source>
        <dbReference type="ARBA" id="ARBA00009947"/>
    </source>
</evidence>
<accession>A0A084WFV0</accession>
<dbReference type="InterPro" id="IPR002164">
    <property type="entry name" value="NAP_family"/>
</dbReference>
<sequence>MDSASAAGDELNAPSKATPPQACISEATLLEQISDIERRIKQIETGLEKPAPIPASIRAKVHALRNLQMKIIHKEADFHKQAHAMEVAFQDEFNQCHCAISRIVNGLDVPEPDGGSSSDAADQPSGIPEFWLAVLKASLLEGFIREADEPALKALTDIRCVLKNEPEPSFLLEFHFASNNAYFTNEVLTKEYILRCEPDDSDPASFEGFVINRSVGCEIDWKPGHNLIENGSSDPSDDDAGGSFFEFFQPEKQMREVEDADLQFALAQNDFQQGYYIKEKIIPRAVFLFLGEYVSFHECGNCCLWAQHDCAPLEQDDEATEQDAIESVVVEESKTNDALTMKSQLSCGQRSIQSRCRKFTRHYSSTGVTCNMCLCRFIRVPPSETFYQSVHGEGGKLHTQSSQMQM</sequence>
<evidence type="ECO:0000313" key="4">
    <source>
        <dbReference type="EMBL" id="KFB49094.1"/>
    </source>
</evidence>
<keyword evidence="6" id="KW-1185">Reference proteome</keyword>
<gene>
    <name evidence="4" type="ORF">ZHAS_00017244</name>
</gene>
<dbReference type="Pfam" id="PF00956">
    <property type="entry name" value="NAP"/>
    <property type="match status" value="1"/>
</dbReference>
<dbReference type="STRING" id="74873.A0A084WFV0"/>
<evidence type="ECO:0008006" key="7">
    <source>
        <dbReference type="Google" id="ProtNLM"/>
    </source>
</evidence>
<evidence type="ECO:0000256" key="2">
    <source>
        <dbReference type="RuleBase" id="RU003876"/>
    </source>
</evidence>
<dbReference type="InterPro" id="IPR037231">
    <property type="entry name" value="NAP-like_sf"/>
</dbReference>
<evidence type="ECO:0000313" key="5">
    <source>
        <dbReference type="EnsemblMetazoa" id="ASIC017244-PA"/>
    </source>
</evidence>
<protein>
    <recommendedName>
        <fullName evidence="7">Nucleosome assembly protein</fullName>
    </recommendedName>
</protein>
<dbReference type="SUPFAM" id="SSF143113">
    <property type="entry name" value="NAP-like"/>
    <property type="match status" value="1"/>
</dbReference>
<evidence type="ECO:0000313" key="6">
    <source>
        <dbReference type="Proteomes" id="UP000030765"/>
    </source>
</evidence>
<evidence type="ECO:0000256" key="3">
    <source>
        <dbReference type="SAM" id="MobiDB-lite"/>
    </source>
</evidence>
<dbReference type="EMBL" id="KE525343">
    <property type="protein sequence ID" value="KFB49094.1"/>
    <property type="molecule type" value="Genomic_DNA"/>
</dbReference>
<dbReference type="OrthoDB" id="27325at2759"/>
<dbReference type="VEuPathDB" id="VectorBase:ASIC017244"/>
<dbReference type="EnsemblMetazoa" id="ASIC017244-RA">
    <property type="protein sequence ID" value="ASIC017244-PA"/>
    <property type="gene ID" value="ASIC017244"/>
</dbReference>
<reference evidence="5" key="2">
    <citation type="submission" date="2020-05" db="UniProtKB">
        <authorList>
            <consortium name="EnsemblMetazoa"/>
        </authorList>
    </citation>
    <scope>IDENTIFICATION</scope>
</reference>
<dbReference type="PANTHER" id="PTHR11875">
    <property type="entry name" value="TESTIS-SPECIFIC Y-ENCODED PROTEIN"/>
    <property type="match status" value="1"/>
</dbReference>
<dbReference type="OMA" id="CAISRIV"/>
<proteinExistence type="inferred from homology"/>
<dbReference type="VEuPathDB" id="VectorBase:ASIS017254"/>
<reference evidence="4 6" key="1">
    <citation type="journal article" date="2014" name="BMC Genomics">
        <title>Genome sequence of Anopheles sinensis provides insight into genetics basis of mosquito competence for malaria parasites.</title>
        <authorList>
            <person name="Zhou D."/>
            <person name="Zhang D."/>
            <person name="Ding G."/>
            <person name="Shi L."/>
            <person name="Hou Q."/>
            <person name="Ye Y."/>
            <person name="Xu Y."/>
            <person name="Zhou H."/>
            <person name="Xiong C."/>
            <person name="Li S."/>
            <person name="Yu J."/>
            <person name="Hong S."/>
            <person name="Yu X."/>
            <person name="Zou P."/>
            <person name="Chen C."/>
            <person name="Chang X."/>
            <person name="Wang W."/>
            <person name="Lv Y."/>
            <person name="Sun Y."/>
            <person name="Ma L."/>
            <person name="Shen B."/>
            <person name="Zhu C."/>
        </authorList>
    </citation>
    <scope>NUCLEOTIDE SEQUENCE [LARGE SCALE GENOMIC DNA]</scope>
</reference>
<dbReference type="Gene3D" id="3.30.1120.90">
    <property type="entry name" value="Nucleosome assembly protein"/>
    <property type="match status" value="1"/>
</dbReference>
<dbReference type="EMBL" id="ATLV01023404">
    <property type="status" value="NOT_ANNOTATED_CDS"/>
    <property type="molecule type" value="Genomic_DNA"/>
</dbReference>
<dbReference type="AlphaFoldDB" id="A0A084WFV0"/>
<dbReference type="GO" id="GO:0005634">
    <property type="term" value="C:nucleus"/>
    <property type="evidence" value="ECO:0007669"/>
    <property type="project" value="InterPro"/>
</dbReference>
<dbReference type="GO" id="GO:0006334">
    <property type="term" value="P:nucleosome assembly"/>
    <property type="evidence" value="ECO:0007669"/>
    <property type="project" value="InterPro"/>
</dbReference>